<keyword evidence="3" id="KW-1185">Reference proteome</keyword>
<dbReference type="Proteomes" id="UP001559025">
    <property type="component" value="Unassembled WGS sequence"/>
</dbReference>
<dbReference type="GO" id="GO:0016787">
    <property type="term" value="F:hydrolase activity"/>
    <property type="evidence" value="ECO:0007669"/>
    <property type="project" value="UniProtKB-KW"/>
</dbReference>
<dbReference type="EC" id="3.1.1.103" evidence="2"/>
<accession>A0ABV3WM14</accession>
<dbReference type="InterPro" id="IPR050789">
    <property type="entry name" value="Diverse_Enzym_Activities"/>
</dbReference>
<dbReference type="Gene3D" id="3.40.710.10">
    <property type="entry name" value="DD-peptidase/beta-lactamase superfamily"/>
    <property type="match status" value="1"/>
</dbReference>
<dbReference type="Pfam" id="PF00144">
    <property type="entry name" value="Beta-lactamase"/>
    <property type="match status" value="1"/>
</dbReference>
<keyword evidence="2" id="KW-0378">Hydrolase</keyword>
<dbReference type="PANTHER" id="PTHR43283">
    <property type="entry name" value="BETA-LACTAMASE-RELATED"/>
    <property type="match status" value="1"/>
</dbReference>
<feature type="domain" description="Beta-lactamase-related" evidence="1">
    <location>
        <begin position="23"/>
        <end position="379"/>
    </location>
</feature>
<dbReference type="EMBL" id="JAZHFV010000001">
    <property type="protein sequence ID" value="MEX4005695.1"/>
    <property type="molecule type" value="Genomic_DNA"/>
</dbReference>
<name>A0ABV3WM14_9HYPH</name>
<organism evidence="2 3">
    <name type="scientific">Neoaquamicrobium sediminum</name>
    <dbReference type="NCBI Taxonomy" id="1849104"/>
    <lineage>
        <taxon>Bacteria</taxon>
        <taxon>Pseudomonadati</taxon>
        <taxon>Pseudomonadota</taxon>
        <taxon>Alphaproteobacteria</taxon>
        <taxon>Hyphomicrobiales</taxon>
        <taxon>Phyllobacteriaceae</taxon>
        <taxon>Neoaquamicrobium</taxon>
    </lineage>
</organism>
<evidence type="ECO:0000313" key="2">
    <source>
        <dbReference type="EMBL" id="MEX4005695.1"/>
    </source>
</evidence>
<dbReference type="RefSeq" id="WP_368801154.1">
    <property type="nucleotide sequence ID" value="NZ_JAZHFV010000001.1"/>
</dbReference>
<evidence type="ECO:0000259" key="1">
    <source>
        <dbReference type="Pfam" id="PF00144"/>
    </source>
</evidence>
<gene>
    <name evidence="2" type="ORF">V1479_00180</name>
</gene>
<sequence>MTGMTNPKMPDPEQRFGDSIDVAIEKALAEQRIVGCVVLVADSGELVYERAAGYADREAGLPMKPHTAFRFASVTKPFTTMAALKLMEAGRLSHEDRLTNHLPAFSPRLRSGTVADMRIRHLMAHLAGLDYGFNQQADGPYARAGISDGLDNAGGSLAENLERIASVPLDQAPGEGWRYSVATDVLGAVIEAVVGEPLDKAIGELVCRPLGLNAAFAWPGDDLAIPYYDADPQPARMTGPVEVPLPFVEGPGVRFDPGRIRLHTAWPSGGAGMAGRASDVLTLLEAYRTGNFLHDDLRQAALLPRTGAEAQMAGPGWGASWLGAVLVDPGTAGSAWSPGSVSWGGVYGNWWGIDFTRKRTVVSLTNTAYEGMIGEFARDIAAATAP</sequence>
<proteinExistence type="predicted"/>
<comment type="caution">
    <text evidence="2">The sequence shown here is derived from an EMBL/GenBank/DDBJ whole genome shotgun (WGS) entry which is preliminary data.</text>
</comment>
<dbReference type="SUPFAM" id="SSF56601">
    <property type="entry name" value="beta-lactamase/transpeptidase-like"/>
    <property type="match status" value="1"/>
</dbReference>
<reference evidence="2 3" key="1">
    <citation type="submission" date="2024-01" db="EMBL/GenBank/DDBJ databases">
        <title>New evidence supports the origin of RcGTA from prophage.</title>
        <authorList>
            <person name="Xu Y."/>
            <person name="Liu B."/>
            <person name="Chen F."/>
        </authorList>
    </citation>
    <scope>NUCLEOTIDE SEQUENCE [LARGE SCALE GENOMIC DNA]</scope>
    <source>
        <strain evidence="2 3">CBW1107-2</strain>
    </source>
</reference>
<protein>
    <submittedName>
        <fullName evidence="2">Serine hydrolase domain-containing protein</fullName>
        <ecNumber evidence="2">3.1.1.103</ecNumber>
    </submittedName>
</protein>
<dbReference type="PANTHER" id="PTHR43283:SF3">
    <property type="entry name" value="BETA-LACTAMASE FAMILY PROTEIN (AFU_ORTHOLOGUE AFUA_5G07500)"/>
    <property type="match status" value="1"/>
</dbReference>
<dbReference type="InterPro" id="IPR001466">
    <property type="entry name" value="Beta-lactam-related"/>
</dbReference>
<evidence type="ECO:0000313" key="3">
    <source>
        <dbReference type="Proteomes" id="UP001559025"/>
    </source>
</evidence>
<dbReference type="InterPro" id="IPR012338">
    <property type="entry name" value="Beta-lactam/transpept-like"/>
</dbReference>